<keyword evidence="2 3" id="KW-0456">Lyase</keyword>
<gene>
    <name evidence="5" type="ORF">BZG36_04846</name>
</gene>
<keyword evidence="6" id="KW-1185">Reference proteome</keyword>
<feature type="domain" description="Amidohydrolase-related" evidence="4">
    <location>
        <begin position="63"/>
        <end position="233"/>
    </location>
</feature>
<comment type="similarity">
    <text evidence="3">Belongs to the metallo-dependent hydrolases superfamily.</text>
</comment>
<dbReference type="Pfam" id="PF04909">
    <property type="entry name" value="Amidohydro_2"/>
    <property type="match status" value="1"/>
</dbReference>
<dbReference type="GO" id="GO:0019748">
    <property type="term" value="P:secondary metabolic process"/>
    <property type="evidence" value="ECO:0007669"/>
    <property type="project" value="TreeGrafter"/>
</dbReference>
<dbReference type="Gene3D" id="3.20.20.140">
    <property type="entry name" value="Metal-dependent hydrolases"/>
    <property type="match status" value="1"/>
</dbReference>
<evidence type="ECO:0000313" key="5">
    <source>
        <dbReference type="EMBL" id="OZJ02497.1"/>
    </source>
</evidence>
<comment type="caution">
    <text evidence="5">The sequence shown here is derived from an EMBL/GenBank/DDBJ whole genome shotgun (WGS) entry which is preliminary data.</text>
</comment>
<dbReference type="InterPro" id="IPR032465">
    <property type="entry name" value="ACMSD"/>
</dbReference>
<dbReference type="InterPro" id="IPR006680">
    <property type="entry name" value="Amidohydro-rel"/>
</dbReference>
<dbReference type="SUPFAM" id="SSF51556">
    <property type="entry name" value="Metallo-dependent hydrolases"/>
    <property type="match status" value="1"/>
</dbReference>
<name>A0A261XVW6_9FUNG</name>
<dbReference type="InterPro" id="IPR032466">
    <property type="entry name" value="Metal_Hydrolase"/>
</dbReference>
<keyword evidence="1 3" id="KW-0210">Decarboxylase</keyword>
<dbReference type="PANTHER" id="PTHR21240:SF30">
    <property type="entry name" value="AMIDOHYDROLASE-RELATED DOMAIN-CONTAINING PROTEIN-RELATED"/>
    <property type="match status" value="1"/>
</dbReference>
<dbReference type="EMBL" id="MVBO01000147">
    <property type="protein sequence ID" value="OZJ02497.1"/>
    <property type="molecule type" value="Genomic_DNA"/>
</dbReference>
<protein>
    <recommendedName>
        <fullName evidence="4">Amidohydrolase-related domain-containing protein</fullName>
    </recommendedName>
</protein>
<evidence type="ECO:0000256" key="2">
    <source>
        <dbReference type="ARBA" id="ARBA00023239"/>
    </source>
</evidence>
<dbReference type="GO" id="GO:0016831">
    <property type="term" value="F:carboxy-lyase activity"/>
    <property type="evidence" value="ECO:0007669"/>
    <property type="project" value="UniProtKB-KW"/>
</dbReference>
<organism evidence="5 6">
    <name type="scientific">Bifiguratus adelaidae</name>
    <dbReference type="NCBI Taxonomy" id="1938954"/>
    <lineage>
        <taxon>Eukaryota</taxon>
        <taxon>Fungi</taxon>
        <taxon>Fungi incertae sedis</taxon>
        <taxon>Mucoromycota</taxon>
        <taxon>Mucoromycotina</taxon>
        <taxon>Endogonomycetes</taxon>
        <taxon>Endogonales</taxon>
        <taxon>Endogonales incertae sedis</taxon>
        <taxon>Bifiguratus</taxon>
    </lineage>
</organism>
<evidence type="ECO:0000256" key="1">
    <source>
        <dbReference type="ARBA" id="ARBA00022793"/>
    </source>
</evidence>
<proteinExistence type="inferred from homology"/>
<dbReference type="PANTHER" id="PTHR21240">
    <property type="entry name" value="2-AMINO-3-CARBOXYLMUCONATE-6-SEMIALDEHYDE DECARBOXYLASE"/>
    <property type="match status" value="1"/>
</dbReference>
<dbReference type="AlphaFoldDB" id="A0A261XVW6"/>
<evidence type="ECO:0000259" key="4">
    <source>
        <dbReference type="Pfam" id="PF04909"/>
    </source>
</evidence>
<evidence type="ECO:0000313" key="6">
    <source>
        <dbReference type="Proteomes" id="UP000242875"/>
    </source>
</evidence>
<sequence>MLPLITLEDHFISDAVSTSVPFQEFRLDMFPPDTKANLFDVGERRLKEMDKGNVSIMVVSHVPVEAAVTPEICRRSNGQLRKSVQDNKTRFAGFAQLPMNDPKAAAVELSRCVKDLQFVCALVGCHTAGQFYDSEDYWPVWEKAQELDVPIYIHPSFVAEDQKSHYTGNYPDNVATALSGYGWGWHSDVGLHFLRLFVSGVFDRFPRLKIIIGHNGEMLPYMLDRIDHFAKLWGHRERNLKTV</sequence>
<dbReference type="Proteomes" id="UP000242875">
    <property type="component" value="Unassembled WGS sequence"/>
</dbReference>
<dbReference type="GO" id="GO:0016787">
    <property type="term" value="F:hydrolase activity"/>
    <property type="evidence" value="ECO:0007669"/>
    <property type="project" value="InterPro"/>
</dbReference>
<evidence type="ECO:0000256" key="3">
    <source>
        <dbReference type="RuleBase" id="RU366045"/>
    </source>
</evidence>
<dbReference type="OrthoDB" id="2331248at2759"/>
<reference evidence="5 6" key="1">
    <citation type="journal article" date="2017" name="Mycologia">
        <title>Bifiguratus adelaidae, gen. et sp. nov., a new member of Mucoromycotina in endophytic and soil-dwelling habitats.</title>
        <authorList>
            <person name="Torres-Cruz T.J."/>
            <person name="Billingsley Tobias T.L."/>
            <person name="Almatruk M."/>
            <person name="Hesse C."/>
            <person name="Kuske C.R."/>
            <person name="Desiro A."/>
            <person name="Benucci G.M."/>
            <person name="Bonito G."/>
            <person name="Stajich J.E."/>
            <person name="Dunlap C."/>
            <person name="Arnold A.E."/>
            <person name="Porras-Alfaro A."/>
        </authorList>
    </citation>
    <scope>NUCLEOTIDE SEQUENCE [LARGE SCALE GENOMIC DNA]</scope>
    <source>
        <strain evidence="5 6">AZ0501</strain>
    </source>
</reference>
<dbReference type="GO" id="GO:0005829">
    <property type="term" value="C:cytosol"/>
    <property type="evidence" value="ECO:0007669"/>
    <property type="project" value="TreeGrafter"/>
</dbReference>
<accession>A0A261XVW6</accession>